<gene>
    <name evidence="2" type="ORF">CPB83DRAFT_907189</name>
</gene>
<evidence type="ECO:0000313" key="2">
    <source>
        <dbReference type="EMBL" id="KAF9528037.1"/>
    </source>
</evidence>
<dbReference type="PANTHER" id="PTHR15633">
    <property type="entry name" value="NUCLEOLAR PROTEIN 11"/>
    <property type="match status" value="1"/>
</dbReference>
<dbReference type="GO" id="GO:0003723">
    <property type="term" value="F:RNA binding"/>
    <property type="evidence" value="ECO:0007669"/>
    <property type="project" value="TreeGrafter"/>
</dbReference>
<feature type="region of interest" description="Disordered" evidence="1">
    <location>
        <begin position="814"/>
        <end position="847"/>
    </location>
</feature>
<keyword evidence="3" id="KW-1185">Reference proteome</keyword>
<reference evidence="2" key="1">
    <citation type="submission" date="2020-11" db="EMBL/GenBank/DDBJ databases">
        <authorList>
            <consortium name="DOE Joint Genome Institute"/>
            <person name="Ahrendt S."/>
            <person name="Riley R."/>
            <person name="Andreopoulos W."/>
            <person name="Labutti K."/>
            <person name="Pangilinan J."/>
            <person name="Ruiz-Duenas F.J."/>
            <person name="Barrasa J.M."/>
            <person name="Sanchez-Garcia M."/>
            <person name="Camarero S."/>
            <person name="Miyauchi S."/>
            <person name="Serrano A."/>
            <person name="Linde D."/>
            <person name="Babiker R."/>
            <person name="Drula E."/>
            <person name="Ayuso-Fernandez I."/>
            <person name="Pacheco R."/>
            <person name="Padilla G."/>
            <person name="Ferreira P."/>
            <person name="Barriuso J."/>
            <person name="Kellner H."/>
            <person name="Castanera R."/>
            <person name="Alfaro M."/>
            <person name="Ramirez L."/>
            <person name="Pisabarro A.G."/>
            <person name="Kuo A."/>
            <person name="Tritt A."/>
            <person name="Lipzen A."/>
            <person name="He G."/>
            <person name="Yan M."/>
            <person name="Ng V."/>
            <person name="Cullen D."/>
            <person name="Martin F."/>
            <person name="Rosso M.-N."/>
            <person name="Henrissat B."/>
            <person name="Hibbett D."/>
            <person name="Martinez A.T."/>
            <person name="Grigoriev I.V."/>
        </authorList>
    </citation>
    <scope>NUCLEOTIDE SEQUENCE</scope>
    <source>
        <strain evidence="2">CBS 506.95</strain>
    </source>
</reference>
<proteinExistence type="predicted"/>
<feature type="compositionally biased region" description="Basic and acidic residues" evidence="1">
    <location>
        <begin position="823"/>
        <end position="837"/>
    </location>
</feature>
<dbReference type="AlphaFoldDB" id="A0A9P6EFB4"/>
<accession>A0A9P6EFB4</accession>
<dbReference type="GO" id="GO:0005730">
    <property type="term" value="C:nucleolus"/>
    <property type="evidence" value="ECO:0007669"/>
    <property type="project" value="TreeGrafter"/>
</dbReference>
<organism evidence="2 3">
    <name type="scientific">Crepidotus variabilis</name>
    <dbReference type="NCBI Taxonomy" id="179855"/>
    <lineage>
        <taxon>Eukaryota</taxon>
        <taxon>Fungi</taxon>
        <taxon>Dikarya</taxon>
        <taxon>Basidiomycota</taxon>
        <taxon>Agaricomycotina</taxon>
        <taxon>Agaricomycetes</taxon>
        <taxon>Agaricomycetidae</taxon>
        <taxon>Agaricales</taxon>
        <taxon>Agaricineae</taxon>
        <taxon>Crepidotaceae</taxon>
        <taxon>Crepidotus</taxon>
    </lineage>
</organism>
<dbReference type="PANTHER" id="PTHR15633:SF2">
    <property type="entry name" value="NUCLEOLAR PROTEIN 11"/>
    <property type="match status" value="1"/>
</dbReference>
<dbReference type="InterPro" id="IPR042859">
    <property type="entry name" value="NOL11"/>
</dbReference>
<name>A0A9P6EFB4_9AGAR</name>
<evidence type="ECO:0000313" key="3">
    <source>
        <dbReference type="Proteomes" id="UP000807306"/>
    </source>
</evidence>
<evidence type="ECO:0000256" key="1">
    <source>
        <dbReference type="SAM" id="MobiDB-lite"/>
    </source>
</evidence>
<dbReference type="EMBL" id="MU157856">
    <property type="protein sequence ID" value="KAF9528037.1"/>
    <property type="molecule type" value="Genomic_DNA"/>
</dbReference>
<dbReference type="OrthoDB" id="4349954at2759"/>
<dbReference type="Proteomes" id="UP000807306">
    <property type="component" value="Unassembled WGS sequence"/>
</dbReference>
<comment type="caution">
    <text evidence="2">The sequence shown here is derived from an EMBL/GenBank/DDBJ whole genome shotgun (WGS) entry which is preliminary data.</text>
</comment>
<dbReference type="GO" id="GO:0030490">
    <property type="term" value="P:maturation of SSU-rRNA"/>
    <property type="evidence" value="ECO:0007669"/>
    <property type="project" value="InterPro"/>
</dbReference>
<sequence length="860" mass="93615">MSASTLGEPFVLSTYVSTTRGKKPQSYIPGAFVCRHKRPERSEEYVTIAVQADGLHVLDVDNIHPVVSNTFGPSCSFFCPPLTLPSISKQKWTTYAVGSLPTDPSSLSDASRTIWTWESDGKTSSQCRGNQTILSDGESIRALHAVDDLRNRILAVSSAGTISILDTDILETKAIFVPKSADAELVDVWVFPRENAKFGDNQRGALVVLLLSEVSSFIKLRILVIDEVNSISQLQEHDLLISAKDVASTTCSNAGILSILETNGLWSSYELSAVRPPEPESSVRLRNFPFYTPQKSTPNQASLSTSTLALTSSHILLASLLSAQQIILQIWDLRFSVLLASHHLAVPSSLSAIGALHLSLVSGTGLQNSSSSTDKTNIQASQAYLVISSVPSPISNTTSKETSGSTADSKTTALVVVIPYATPNVSTVAAAMGRGDLSKRWLSSSSTLPIAATAENDLQLTERRKMLQSLKMALEGGRTQAAEATFMKWVPTDVDDNLASNNASMDYNFVKELLELLLVPSNDVPRTPSLGSESKGVAYSSEIVRYLLERRVVSSLMLVSYGGLLGVLRTKGDWVSDSFGLAMSRYNQSLQRAIELAFTRVLDLTEMEIVETLGIILVNQRGSFQRSLDTYDATEHSDAMQIDLSGVLSATFPTDKITPLARYLTLVASYPTSTLPLLLALRRHLQDPEDVSVILQILSDWLSRRTQLEMEIGNSRTLMPGKKDTKRTEEGVWVVVKRKGQTIKDQGGQVPGLEKLTSLIQIILDSSFLSIISHKPSHQVLIKLATQLSPEINFVQAMQSLLGSLEPFSAAQQKAISNSLSPKSEKDKSNRKQDLRLRGNRTGKGSGAEIGLYSLEELSL</sequence>
<protein>
    <submittedName>
        <fullName evidence="2">Uncharacterized protein</fullName>
    </submittedName>
</protein>